<gene>
    <name evidence="1" type="ORF">DXU93_04445</name>
</gene>
<reference evidence="1 2" key="1">
    <citation type="submission" date="2018-08" db="EMBL/GenBank/DDBJ databases">
        <title>The draft genome squence of Brumimicrobium sp. N62.</title>
        <authorList>
            <person name="Du Z.-J."/>
            <person name="Luo H.-R."/>
        </authorList>
    </citation>
    <scope>NUCLEOTIDE SEQUENCE [LARGE SCALE GENOMIC DNA]</scope>
    <source>
        <strain evidence="1 2">N62</strain>
    </source>
</reference>
<sequence>MQMPGRNGSTGEYRYGFQGQEVDNEVKGPGNSINYKYRMHDPRIGRFFAVDPLASEYPHNSPYAFSENRVIDGIELEGLEFLESDQYLYYFSSGKTYIALQNWWFLENEKQVSNPGLGNGYNNECIGCYPAGGSNFQMKTELKKQPRPAGPFNNKTHDPNFVPPGARMSYGVAKGLLAVDAIVAGFTGYYNTVNSNNGREVKNQINSTFEDVYDVLTIAIGLDLIEKKYQNIQDLSKIANVLLFGQTHPDPDVTQDQDLIDLGLSLYNLIATSTHYSLNPNDSDNRNIDNTVAPQIYKEFKIPSLLQQYQEFKKEEEEKEKK</sequence>
<evidence type="ECO:0000313" key="2">
    <source>
        <dbReference type="Proteomes" id="UP000257127"/>
    </source>
</evidence>
<dbReference type="AlphaFoldDB" id="A0A3E1F0M1"/>
<keyword evidence="2" id="KW-1185">Reference proteome</keyword>
<comment type="caution">
    <text evidence="1">The sequence shown here is derived from an EMBL/GenBank/DDBJ whole genome shotgun (WGS) entry which is preliminary data.</text>
</comment>
<dbReference type="OrthoDB" id="2972467at2"/>
<evidence type="ECO:0008006" key="3">
    <source>
        <dbReference type="Google" id="ProtNLM"/>
    </source>
</evidence>
<dbReference type="EMBL" id="QURB01000002">
    <property type="protein sequence ID" value="RFC55350.1"/>
    <property type="molecule type" value="Genomic_DNA"/>
</dbReference>
<name>A0A3E1F0M1_9FLAO</name>
<proteinExistence type="predicted"/>
<evidence type="ECO:0000313" key="1">
    <source>
        <dbReference type="EMBL" id="RFC55350.1"/>
    </source>
</evidence>
<accession>A0A3E1F0M1</accession>
<dbReference type="Proteomes" id="UP000257127">
    <property type="component" value="Unassembled WGS sequence"/>
</dbReference>
<dbReference type="Gene3D" id="2.180.10.10">
    <property type="entry name" value="RHS repeat-associated core"/>
    <property type="match status" value="1"/>
</dbReference>
<protein>
    <recommendedName>
        <fullName evidence="3">RHS repeat-associated core domain-containing protein</fullName>
    </recommendedName>
</protein>
<organism evidence="1 2">
    <name type="scientific">Brumimicrobium aurantiacum</name>
    <dbReference type="NCBI Taxonomy" id="1737063"/>
    <lineage>
        <taxon>Bacteria</taxon>
        <taxon>Pseudomonadati</taxon>
        <taxon>Bacteroidota</taxon>
        <taxon>Flavobacteriia</taxon>
        <taxon>Flavobacteriales</taxon>
        <taxon>Crocinitomicaceae</taxon>
        <taxon>Brumimicrobium</taxon>
    </lineage>
</organism>